<reference evidence="10" key="1">
    <citation type="submission" date="2009-01" db="EMBL/GenBank/DDBJ databases">
        <title>The Genome Sequence of Brucella pinnipedialis M292/94/1.</title>
        <authorList>
            <consortium name="The Broad Institute Genome Sequencing Platform"/>
            <person name="Ward D."/>
            <person name="Young S.K."/>
            <person name="Kodira C.D."/>
            <person name="Zeng Q."/>
            <person name="Koehrsen M."/>
            <person name="Alvarado L."/>
            <person name="Berlin A."/>
            <person name="Borenstein D."/>
            <person name="Chen Z."/>
            <person name="Engels R."/>
            <person name="Freedman E."/>
            <person name="Gellesch M."/>
            <person name="Goldberg J."/>
            <person name="Griggs A."/>
            <person name="Gujja S."/>
            <person name="Heiman D."/>
            <person name="Hepburn T."/>
            <person name="Howarth C."/>
            <person name="Jen D."/>
            <person name="Larson L."/>
            <person name="Lewis B."/>
            <person name="Mehta T."/>
            <person name="Park D."/>
            <person name="Pearson M."/>
            <person name="Roberts A."/>
            <person name="Saif S."/>
            <person name="Shea T."/>
            <person name="Shenoy N."/>
            <person name="Sisk P."/>
            <person name="Stolte C."/>
            <person name="Sykes S."/>
            <person name="Walk T."/>
            <person name="White J."/>
            <person name="Yandava C."/>
            <person name="Whatmore A.M."/>
            <person name="Perrett L.L."/>
            <person name="O'Callaghan D."/>
            <person name="Nusbaum C."/>
            <person name="Galagan J."/>
            <person name="Birren B."/>
        </authorList>
    </citation>
    <scope>NUCLEOTIDE SEQUENCE [LARGE SCALE GENOMIC DNA]</scope>
    <source>
        <strain evidence="10">M292/94/1</strain>
    </source>
</reference>
<dbReference type="GO" id="GO:0006493">
    <property type="term" value="P:protein O-linked glycosylation"/>
    <property type="evidence" value="ECO:0007669"/>
    <property type="project" value="InterPro"/>
</dbReference>
<dbReference type="InterPro" id="IPR003342">
    <property type="entry name" value="ArnT-like_N"/>
</dbReference>
<dbReference type="GeneID" id="55591865"/>
<protein>
    <submittedName>
        <fullName evidence="10">Dolichyl-phosphate-mannose-protein mannosyltransferase</fullName>
    </submittedName>
</protein>
<dbReference type="GO" id="GO:0016763">
    <property type="term" value="F:pentosyltransferase activity"/>
    <property type="evidence" value="ECO:0007669"/>
    <property type="project" value="TreeGrafter"/>
</dbReference>
<evidence type="ECO:0000256" key="6">
    <source>
        <dbReference type="ARBA" id="ARBA00022989"/>
    </source>
</evidence>
<dbReference type="GO" id="GO:0010041">
    <property type="term" value="P:response to iron(III) ion"/>
    <property type="evidence" value="ECO:0007669"/>
    <property type="project" value="TreeGrafter"/>
</dbReference>
<dbReference type="RefSeq" id="WP_004687530.1">
    <property type="nucleotide sequence ID" value="NZ_EQ999534.1"/>
</dbReference>
<evidence type="ECO:0000256" key="5">
    <source>
        <dbReference type="ARBA" id="ARBA00022692"/>
    </source>
</evidence>
<keyword evidence="2" id="KW-1003">Cell membrane</keyword>
<evidence type="ECO:0000256" key="4">
    <source>
        <dbReference type="ARBA" id="ARBA00022679"/>
    </source>
</evidence>
<evidence type="ECO:0000313" key="10">
    <source>
        <dbReference type="EMBL" id="EEZ29446.1"/>
    </source>
</evidence>
<sequence length="478" mass="51958">MMKNRAIVWGLFLLLFVRLLAMIWVPLTDPTEARYAEIARKMVETGNWITPQFDYGVPFWAKPPLHTWLSAAGIAIFGTTAFTARLGILLASLATLTILWQWACTLTDRRTATIAVLVAASSGLFYVSAAFVQTDMVLTLGVTASMAGFYNGLAGSRRWGWLFFLGLAIGLLAKGPVAVVLSATPIAVWMLWRGNWRDLKHLPWAGGLTLCAVLVIPWYAAAEIATPGFLKYFLIGEHIQRFLQPGWSGDLYGAGREHARGSIWLFWIVATLPWSPLLPVLIWRLRKNGMPDGKGLHLYLLLFALTPLVFFTPAANILLAYVLPGVPAAALLAVILWTRTGPAGAGWLKLGVVEVLLIFLVITIGSFFGLGRSFLPTQAPLIASYSGPGRLAILGGRSFSAEFYTQDKIVRFQTLNELAAWLKPGDGVLVPKSAYDAFAARFGNAVKPISEDRKYLLFIPIPAASVAKGTGAAAGAVI</sequence>
<feature type="transmembrane region" description="Helical" evidence="8">
    <location>
        <begin position="295"/>
        <end position="312"/>
    </location>
</feature>
<dbReference type="Proteomes" id="UP000004659">
    <property type="component" value="Unassembled WGS sequence"/>
</dbReference>
<evidence type="ECO:0000256" key="1">
    <source>
        <dbReference type="ARBA" id="ARBA00004651"/>
    </source>
</evidence>
<dbReference type="EMBL" id="EQ999534">
    <property type="protein sequence ID" value="EEZ29446.1"/>
    <property type="molecule type" value="Genomic_DNA"/>
</dbReference>
<gene>
    <name evidence="10" type="ORF">BALG_02799</name>
</gene>
<feature type="domain" description="ArnT-like N-terminal" evidence="9">
    <location>
        <begin position="30"/>
        <end position="233"/>
    </location>
</feature>
<comment type="subcellular location">
    <subcellularLocation>
        <location evidence="1">Cell membrane</location>
        <topology evidence="1">Multi-pass membrane protein</topology>
    </subcellularLocation>
</comment>
<feature type="transmembrane region" description="Helical" evidence="8">
    <location>
        <begin position="68"/>
        <end position="100"/>
    </location>
</feature>
<keyword evidence="6 8" id="KW-1133">Transmembrane helix</keyword>
<dbReference type="PANTHER" id="PTHR33908">
    <property type="entry name" value="MANNOSYLTRANSFERASE YKCB-RELATED"/>
    <property type="match status" value="1"/>
</dbReference>
<evidence type="ECO:0000259" key="9">
    <source>
        <dbReference type="Pfam" id="PF02366"/>
    </source>
</evidence>
<dbReference type="InterPro" id="IPR050297">
    <property type="entry name" value="LipidA_mod_glycosyltrf_83"/>
</dbReference>
<dbReference type="PANTHER" id="PTHR33908:SF3">
    <property type="entry name" value="UNDECAPRENYL PHOSPHATE-ALPHA-4-AMINO-4-DEOXY-L-ARABINOSE ARABINOSYL TRANSFERASE"/>
    <property type="match status" value="1"/>
</dbReference>
<evidence type="ECO:0000256" key="8">
    <source>
        <dbReference type="SAM" id="Phobius"/>
    </source>
</evidence>
<feature type="transmembrane region" description="Helical" evidence="8">
    <location>
        <begin position="264"/>
        <end position="283"/>
    </location>
</feature>
<evidence type="ECO:0000256" key="3">
    <source>
        <dbReference type="ARBA" id="ARBA00022676"/>
    </source>
</evidence>
<organism evidence="10">
    <name type="scientific">Brucella pinnipedialis M292/94/1</name>
    <dbReference type="NCBI Taxonomy" id="520462"/>
    <lineage>
        <taxon>Bacteria</taxon>
        <taxon>Pseudomonadati</taxon>
        <taxon>Pseudomonadota</taxon>
        <taxon>Alphaproteobacteria</taxon>
        <taxon>Hyphomicrobiales</taxon>
        <taxon>Brucellaceae</taxon>
        <taxon>Brucella/Ochrobactrum group</taxon>
        <taxon>Brucella</taxon>
    </lineage>
</organism>
<evidence type="ECO:0000256" key="7">
    <source>
        <dbReference type="ARBA" id="ARBA00023136"/>
    </source>
</evidence>
<evidence type="ECO:0000256" key="2">
    <source>
        <dbReference type="ARBA" id="ARBA00022475"/>
    </source>
</evidence>
<feature type="transmembrane region" description="Helical" evidence="8">
    <location>
        <begin position="159"/>
        <end position="192"/>
    </location>
</feature>
<dbReference type="Pfam" id="PF02366">
    <property type="entry name" value="PMT"/>
    <property type="match status" value="1"/>
</dbReference>
<keyword evidence="4 10" id="KW-0808">Transferase</keyword>
<dbReference type="AlphaFoldDB" id="A0A0E1WZY7"/>
<feature type="transmembrane region" description="Helical" evidence="8">
    <location>
        <begin position="112"/>
        <end position="132"/>
    </location>
</feature>
<proteinExistence type="predicted"/>
<dbReference type="HOGENOM" id="CLU_019200_5_1_5"/>
<dbReference type="GO" id="GO:0000030">
    <property type="term" value="F:mannosyltransferase activity"/>
    <property type="evidence" value="ECO:0007669"/>
    <property type="project" value="InterPro"/>
</dbReference>
<keyword evidence="5 8" id="KW-0812">Transmembrane</keyword>
<feature type="transmembrane region" description="Helical" evidence="8">
    <location>
        <begin position="204"/>
        <end position="221"/>
    </location>
</feature>
<accession>A0A0E1WZY7</accession>
<feature type="transmembrane region" description="Helical" evidence="8">
    <location>
        <begin position="318"/>
        <end position="338"/>
    </location>
</feature>
<dbReference type="GO" id="GO:0009103">
    <property type="term" value="P:lipopolysaccharide biosynthetic process"/>
    <property type="evidence" value="ECO:0007669"/>
    <property type="project" value="UniProtKB-ARBA"/>
</dbReference>
<name>A0A0E1WZY7_9HYPH</name>
<feature type="transmembrane region" description="Helical" evidence="8">
    <location>
        <begin position="350"/>
        <end position="370"/>
    </location>
</feature>
<keyword evidence="3 10" id="KW-0328">Glycosyltransferase</keyword>
<keyword evidence="7 8" id="KW-0472">Membrane</keyword>
<dbReference type="GO" id="GO:0005886">
    <property type="term" value="C:plasma membrane"/>
    <property type="evidence" value="ECO:0007669"/>
    <property type="project" value="UniProtKB-SubCell"/>
</dbReference>